<gene>
    <name evidence="1" type="ORF">ACFPH6_49965</name>
</gene>
<reference evidence="2" key="1">
    <citation type="journal article" date="2019" name="Int. J. Syst. Evol. Microbiol.">
        <title>The Global Catalogue of Microorganisms (GCM) 10K type strain sequencing project: providing services to taxonomists for standard genome sequencing and annotation.</title>
        <authorList>
            <consortium name="The Broad Institute Genomics Platform"/>
            <consortium name="The Broad Institute Genome Sequencing Center for Infectious Disease"/>
            <person name="Wu L."/>
            <person name="Ma J."/>
        </authorList>
    </citation>
    <scope>NUCLEOTIDE SEQUENCE [LARGE SCALE GENOMIC DNA]</scope>
    <source>
        <strain evidence="2">DT43</strain>
    </source>
</reference>
<comment type="caution">
    <text evidence="1">The sequence shown here is derived from an EMBL/GenBank/DDBJ whole genome shotgun (WGS) entry which is preliminary data.</text>
</comment>
<evidence type="ECO:0000313" key="2">
    <source>
        <dbReference type="Proteomes" id="UP001596012"/>
    </source>
</evidence>
<evidence type="ECO:0000313" key="1">
    <source>
        <dbReference type="EMBL" id="MFC4472497.1"/>
    </source>
</evidence>
<sequence length="42" mass="4506">MNLVPADHTLNGPHWITVPSLATSIQTSARTPAPHEVELVCT</sequence>
<keyword evidence="2" id="KW-1185">Reference proteome</keyword>
<accession>A0ABV8Z4X5</accession>
<dbReference type="Proteomes" id="UP001596012">
    <property type="component" value="Unassembled WGS sequence"/>
</dbReference>
<dbReference type="EMBL" id="JBHSFG010000120">
    <property type="protein sequence ID" value="MFC4472497.1"/>
    <property type="molecule type" value="Genomic_DNA"/>
</dbReference>
<proteinExistence type="predicted"/>
<organism evidence="1 2">
    <name type="scientific">Streptomyces xiangluensis</name>
    <dbReference type="NCBI Taxonomy" id="2665720"/>
    <lineage>
        <taxon>Bacteria</taxon>
        <taxon>Bacillati</taxon>
        <taxon>Actinomycetota</taxon>
        <taxon>Actinomycetes</taxon>
        <taxon>Kitasatosporales</taxon>
        <taxon>Streptomycetaceae</taxon>
        <taxon>Streptomyces</taxon>
    </lineage>
</organism>
<protein>
    <submittedName>
        <fullName evidence="1">Uncharacterized protein</fullName>
    </submittedName>
</protein>
<dbReference type="RefSeq" id="WP_386356400.1">
    <property type="nucleotide sequence ID" value="NZ_JBHSFG010000120.1"/>
</dbReference>
<name>A0ABV8Z4X5_9ACTN</name>